<feature type="transmembrane region" description="Helical" evidence="2">
    <location>
        <begin position="100"/>
        <end position="120"/>
    </location>
</feature>
<feature type="transmembrane region" description="Helical" evidence="2">
    <location>
        <begin position="206"/>
        <end position="227"/>
    </location>
</feature>
<reference evidence="3" key="1">
    <citation type="journal article" date="2012" name="Proc. Natl. Acad. Sci. U.S.A.">
        <title>Antigenic diversity is generated by distinct evolutionary mechanisms in African trypanosome species.</title>
        <authorList>
            <person name="Jackson A.P."/>
            <person name="Berry A."/>
            <person name="Aslett M."/>
            <person name="Allison H.C."/>
            <person name="Burton P."/>
            <person name="Vavrova-Anderson J."/>
            <person name="Brown R."/>
            <person name="Browne H."/>
            <person name="Corton N."/>
            <person name="Hauser H."/>
            <person name="Gamble J."/>
            <person name="Gilderthorp R."/>
            <person name="Marcello L."/>
            <person name="McQuillan J."/>
            <person name="Otto T.D."/>
            <person name="Quail M.A."/>
            <person name="Sanders M.J."/>
            <person name="van Tonder A."/>
            <person name="Ginger M.L."/>
            <person name="Field M.C."/>
            <person name="Barry J.D."/>
            <person name="Hertz-Fowler C."/>
            <person name="Berriman M."/>
        </authorList>
    </citation>
    <scope>NUCLEOTIDE SEQUENCE</scope>
    <source>
        <strain evidence="3">Y486</strain>
    </source>
</reference>
<sequence length="514" mass="56329">MFFVAPYAALPRQTVEMVFGGLYKLNILVHGISFIVLMTQYTLRLESSLNGYLSSRTPSLSESLRVVMHDCEYIGTLSIAGAQLTVGVNGNSLTAALVSMTQHVIAILTIQFLALANNLVWDRLYSSGIRNTYVFGTRMPISHIISTLSFVYCITLIVLVCMAKPLQDYYSRGVSTCAAQLSEQDPEAFSKSGFDDVHMFGVPLEIALTAAAVNLVIYVISAIARICKSRDKGAMLLTMADTPWELPGLRFAVDKAALTIHTAARESILAEARAAIERGEEVRIVRGYTLMTEEDYQEQLEQMREEFASRTRKEQLENMHAQFERSEIDDTGLLWDQDGAYKHHSFAAPQTAGQGAYNAFAGGRSDVGANGLEGFREGALPDASGKNNTGALPVVGDGANGFLQGTQQRLGRKRRRHRDKNKRGSDEVIGGNAELDVPDPLPNEGEVTEIDDGYVNGGAAMAYHNHYTIPTESCADGDVAIELQPDRLDGEVVWDQNPDGTQEAFSQIERADRL</sequence>
<feature type="transmembrane region" description="Helical" evidence="2">
    <location>
        <begin position="21"/>
        <end position="43"/>
    </location>
</feature>
<keyword evidence="2" id="KW-0812">Transmembrane</keyword>
<feature type="region of interest" description="Disordered" evidence="1">
    <location>
        <begin position="395"/>
        <end position="442"/>
    </location>
</feature>
<feature type="compositionally biased region" description="Basic residues" evidence="1">
    <location>
        <begin position="410"/>
        <end position="421"/>
    </location>
</feature>
<name>G0U707_TRYVY</name>
<evidence type="ECO:0000256" key="1">
    <source>
        <dbReference type="SAM" id="MobiDB-lite"/>
    </source>
</evidence>
<dbReference type="VEuPathDB" id="TriTrypDB:TvY486_1007110"/>
<organism evidence="3">
    <name type="scientific">Trypanosoma vivax (strain Y486)</name>
    <dbReference type="NCBI Taxonomy" id="1055687"/>
    <lineage>
        <taxon>Eukaryota</taxon>
        <taxon>Discoba</taxon>
        <taxon>Euglenozoa</taxon>
        <taxon>Kinetoplastea</taxon>
        <taxon>Metakinetoplastina</taxon>
        <taxon>Trypanosomatida</taxon>
        <taxon>Trypanosomatidae</taxon>
        <taxon>Trypanosoma</taxon>
        <taxon>Duttonella</taxon>
    </lineage>
</organism>
<dbReference type="EMBL" id="HE573026">
    <property type="protein sequence ID" value="CCC51664.1"/>
    <property type="molecule type" value="Genomic_DNA"/>
</dbReference>
<dbReference type="AlphaFoldDB" id="G0U707"/>
<gene>
    <name evidence="3" type="ORF">TVY486_1007110</name>
</gene>
<keyword evidence="2" id="KW-0472">Membrane</keyword>
<keyword evidence="2" id="KW-1133">Transmembrane helix</keyword>
<evidence type="ECO:0000313" key="3">
    <source>
        <dbReference type="EMBL" id="CCC51664.1"/>
    </source>
</evidence>
<evidence type="ECO:0000256" key="2">
    <source>
        <dbReference type="SAM" id="Phobius"/>
    </source>
</evidence>
<feature type="transmembrane region" description="Helical" evidence="2">
    <location>
        <begin position="141"/>
        <end position="166"/>
    </location>
</feature>
<proteinExistence type="predicted"/>
<accession>G0U707</accession>
<protein>
    <submittedName>
        <fullName evidence="3">Uncharacterized protein</fullName>
    </submittedName>
</protein>